<dbReference type="GO" id="GO:0005549">
    <property type="term" value="F:odorant binding"/>
    <property type="evidence" value="ECO:0007669"/>
    <property type="project" value="InterPro"/>
</dbReference>
<dbReference type="Gene3D" id="1.10.238.270">
    <property type="match status" value="1"/>
</dbReference>
<feature type="signal peptide" evidence="1">
    <location>
        <begin position="1"/>
        <end position="17"/>
    </location>
</feature>
<feature type="chain" id="PRO_5026893362" evidence="1">
    <location>
        <begin position="18"/>
        <end position="188"/>
    </location>
</feature>
<keyword evidence="2" id="KW-1185">Reference proteome</keyword>
<accession>A0A6J1MTC9</accession>
<dbReference type="OrthoDB" id="7410140at2759"/>
<name>A0A6J1MTC9_BICAN</name>
<evidence type="ECO:0000313" key="2">
    <source>
        <dbReference type="Proteomes" id="UP001652582"/>
    </source>
</evidence>
<protein>
    <submittedName>
        <fullName evidence="3">Uncharacterized protein LOC112044527 isoform X1</fullName>
    </submittedName>
</protein>
<keyword evidence="1" id="KW-0732">Signal</keyword>
<dbReference type="InterPro" id="IPR036728">
    <property type="entry name" value="PBP_GOBP_sf"/>
</dbReference>
<dbReference type="RefSeq" id="XP_023936173.1">
    <property type="nucleotide sequence ID" value="XM_024080405.2"/>
</dbReference>
<gene>
    <name evidence="3" type="primary">LOC112044527</name>
</gene>
<dbReference type="GeneID" id="112044527"/>
<reference evidence="3" key="1">
    <citation type="submission" date="2025-08" db="UniProtKB">
        <authorList>
            <consortium name="RefSeq"/>
        </authorList>
    </citation>
    <scope>IDENTIFICATION</scope>
</reference>
<organism evidence="2 3">
    <name type="scientific">Bicyclus anynana</name>
    <name type="common">Squinting bush brown butterfly</name>
    <dbReference type="NCBI Taxonomy" id="110368"/>
    <lineage>
        <taxon>Eukaryota</taxon>
        <taxon>Metazoa</taxon>
        <taxon>Ecdysozoa</taxon>
        <taxon>Arthropoda</taxon>
        <taxon>Hexapoda</taxon>
        <taxon>Insecta</taxon>
        <taxon>Pterygota</taxon>
        <taxon>Neoptera</taxon>
        <taxon>Endopterygota</taxon>
        <taxon>Lepidoptera</taxon>
        <taxon>Glossata</taxon>
        <taxon>Ditrysia</taxon>
        <taxon>Papilionoidea</taxon>
        <taxon>Nymphalidae</taxon>
        <taxon>Satyrinae</taxon>
        <taxon>Satyrini</taxon>
        <taxon>Mycalesina</taxon>
        <taxon>Bicyclus</taxon>
    </lineage>
</organism>
<dbReference type="Proteomes" id="UP001652582">
    <property type="component" value="Chromosome 13"/>
</dbReference>
<evidence type="ECO:0000313" key="3">
    <source>
        <dbReference type="RefSeq" id="XP_023936173.1"/>
    </source>
</evidence>
<dbReference type="AlphaFoldDB" id="A0A6J1MTC9"/>
<dbReference type="KEGG" id="bany:112044527"/>
<proteinExistence type="predicted"/>
<sequence>MVGLVFVALSLLAVSQADVAVPPPPPVLCGAMPMSVYQCLGTPRVVKPGVSAKCDKNLGECEKITCIFRNSGWMDGDQVDKQKLTAYFEQFAADNPDWQPAVEYLKTACLQGELPAQGIHLNCPAYDAMQCTFASFIKYAQPSQWNSSARCAGARQFATACPVCPTDCFSPQIPVGACNACLALPRSP</sequence>
<evidence type="ECO:0000256" key="1">
    <source>
        <dbReference type="SAM" id="SignalP"/>
    </source>
</evidence>
<dbReference type="SUPFAM" id="SSF47565">
    <property type="entry name" value="Insect pheromone/odorant-binding proteins"/>
    <property type="match status" value="1"/>
</dbReference>